<keyword evidence="1" id="KW-0732">Signal</keyword>
<sequence length="140" mass="14997">MRSVLCCVWLFLWVLSVAAHAASYEVEPEDSHEQALFALKEDGAITAETLAALTVLRRSGVDPRHASRSALYGLPGLTYARVDGLLGDAALTVEERRRLGPFLAQTAPERVSGDARLLSAFAASDPVFPPLALQVRVAGP</sequence>
<dbReference type="AlphaFoldDB" id="A0A3A8NPE0"/>
<organism evidence="2 3">
    <name type="scientific">Corallococcus sicarius</name>
    <dbReference type="NCBI Taxonomy" id="2316726"/>
    <lineage>
        <taxon>Bacteria</taxon>
        <taxon>Pseudomonadati</taxon>
        <taxon>Myxococcota</taxon>
        <taxon>Myxococcia</taxon>
        <taxon>Myxococcales</taxon>
        <taxon>Cystobacterineae</taxon>
        <taxon>Myxococcaceae</taxon>
        <taxon>Corallococcus</taxon>
    </lineage>
</organism>
<proteinExistence type="predicted"/>
<protein>
    <submittedName>
        <fullName evidence="2">Uncharacterized protein</fullName>
    </submittedName>
</protein>
<feature type="signal peptide" evidence="1">
    <location>
        <begin position="1"/>
        <end position="21"/>
    </location>
</feature>
<accession>A0A3A8NPE0</accession>
<comment type="caution">
    <text evidence="2">The sequence shown here is derived from an EMBL/GenBank/DDBJ whole genome shotgun (WGS) entry which is preliminary data.</text>
</comment>
<evidence type="ECO:0000313" key="3">
    <source>
        <dbReference type="Proteomes" id="UP000273405"/>
    </source>
</evidence>
<evidence type="ECO:0000313" key="2">
    <source>
        <dbReference type="EMBL" id="RKH41274.1"/>
    </source>
</evidence>
<dbReference type="EMBL" id="RAWG01000111">
    <property type="protein sequence ID" value="RKH41274.1"/>
    <property type="molecule type" value="Genomic_DNA"/>
</dbReference>
<feature type="chain" id="PRO_5017470804" evidence="1">
    <location>
        <begin position="22"/>
        <end position="140"/>
    </location>
</feature>
<feature type="non-terminal residue" evidence="2">
    <location>
        <position position="140"/>
    </location>
</feature>
<keyword evidence="3" id="KW-1185">Reference proteome</keyword>
<name>A0A3A8NPE0_9BACT</name>
<evidence type="ECO:0000256" key="1">
    <source>
        <dbReference type="SAM" id="SignalP"/>
    </source>
</evidence>
<reference evidence="3" key="1">
    <citation type="submission" date="2018-09" db="EMBL/GenBank/DDBJ databases">
        <authorList>
            <person name="Livingstone P.G."/>
            <person name="Whitworth D.E."/>
        </authorList>
    </citation>
    <scope>NUCLEOTIDE SEQUENCE [LARGE SCALE GENOMIC DNA]</scope>
    <source>
        <strain evidence="3">CA040B</strain>
    </source>
</reference>
<dbReference type="Proteomes" id="UP000273405">
    <property type="component" value="Unassembled WGS sequence"/>
</dbReference>
<gene>
    <name evidence="2" type="ORF">D7X12_18755</name>
</gene>